<feature type="signal peptide" evidence="1">
    <location>
        <begin position="1"/>
        <end position="24"/>
    </location>
</feature>
<dbReference type="PROSITE" id="PS51257">
    <property type="entry name" value="PROKAR_LIPOPROTEIN"/>
    <property type="match status" value="1"/>
</dbReference>
<comment type="caution">
    <text evidence="2">The sequence shown here is derived from an EMBL/GenBank/DDBJ whole genome shotgun (WGS) entry which is preliminary data.</text>
</comment>
<reference evidence="2 3" key="1">
    <citation type="submission" date="2018-04" db="EMBL/GenBank/DDBJ databases">
        <title>Chryseobacterium oncorhynchi 701B-08T from rainbow trout, and Chryseobacterium viscerum 687B-08T from diseased fish.</title>
        <authorList>
            <person name="Jeong J.-J."/>
            <person name="Lee Y.J."/>
            <person name="Pathiraja D."/>
            <person name="Park B."/>
            <person name="Choi I.-G."/>
            <person name="Kim K.D."/>
        </authorList>
    </citation>
    <scope>NUCLEOTIDE SEQUENCE [LARGE SCALE GENOMIC DNA]</scope>
    <source>
        <strain evidence="2 3">687B-08</strain>
    </source>
</reference>
<name>A0A316WJH6_9FLAO</name>
<evidence type="ECO:0008006" key="4">
    <source>
        <dbReference type="Google" id="ProtNLM"/>
    </source>
</evidence>
<evidence type="ECO:0000313" key="2">
    <source>
        <dbReference type="EMBL" id="PWN60486.1"/>
    </source>
</evidence>
<dbReference type="EMBL" id="PPEG02000006">
    <property type="protein sequence ID" value="PWN60486.1"/>
    <property type="molecule type" value="Genomic_DNA"/>
</dbReference>
<dbReference type="AlphaFoldDB" id="A0A316WJH6"/>
<accession>A0A316WJH6</accession>
<dbReference type="Proteomes" id="UP000236413">
    <property type="component" value="Unassembled WGS sequence"/>
</dbReference>
<keyword evidence="1" id="KW-0732">Signal</keyword>
<feature type="chain" id="PRO_5016275531" description="DUF4595 domain-containing protein" evidence="1">
    <location>
        <begin position="25"/>
        <end position="272"/>
    </location>
</feature>
<gene>
    <name evidence="2" type="ORF">C1634_016215</name>
</gene>
<evidence type="ECO:0000313" key="3">
    <source>
        <dbReference type="Proteomes" id="UP000236413"/>
    </source>
</evidence>
<evidence type="ECO:0000256" key="1">
    <source>
        <dbReference type="SAM" id="SignalP"/>
    </source>
</evidence>
<organism evidence="2 3">
    <name type="scientific">Chryseobacterium viscerum</name>
    <dbReference type="NCBI Taxonomy" id="1037377"/>
    <lineage>
        <taxon>Bacteria</taxon>
        <taxon>Pseudomonadati</taxon>
        <taxon>Bacteroidota</taxon>
        <taxon>Flavobacteriia</taxon>
        <taxon>Flavobacteriales</taxon>
        <taxon>Weeksellaceae</taxon>
        <taxon>Chryseobacterium group</taxon>
        <taxon>Chryseobacterium</taxon>
    </lineage>
</organism>
<protein>
    <recommendedName>
        <fullName evidence="4">DUF4595 domain-containing protein</fullName>
    </recommendedName>
</protein>
<proteinExistence type="predicted"/>
<sequence>MDMKNLFYILLALSLFSCSTNDDAIERTQAELEPDKGYIFEMDYRFSTMPSPEKYYQFTYENNRLKSMLGKYYYSTGIGGFFNSNVLTQLTYTSNKVQVDHFGPEGFVTYGTVIYLMENNRPIKAEKYVNNTAGYPSYLETSKSYTYDQDKIVTYQKNGGWELYTSYYFDSKKNLIKSEVLEKTGGVDNKITTTTYSDFDNAANPFKKLYLINDDFYEKSLSTNNFRAKETISQYLPNPANGNMTYPPGHSSSQWSYKYDTNGQVLLYFPYP</sequence>